<gene>
    <name evidence="1" type="ORF">LCGC14_1256560</name>
</gene>
<accession>A0A0F9L1T5</accession>
<protein>
    <submittedName>
        <fullName evidence="1">Uncharacterized protein</fullName>
    </submittedName>
</protein>
<dbReference type="AlphaFoldDB" id="A0A0F9L1T5"/>
<evidence type="ECO:0000313" key="1">
    <source>
        <dbReference type="EMBL" id="KKM88654.1"/>
    </source>
</evidence>
<name>A0A0F9L1T5_9ZZZZ</name>
<proteinExistence type="predicted"/>
<comment type="caution">
    <text evidence="1">The sequence shown here is derived from an EMBL/GenBank/DDBJ whole genome shotgun (WGS) entry which is preliminary data.</text>
</comment>
<dbReference type="EMBL" id="LAZR01006929">
    <property type="protein sequence ID" value="KKM88654.1"/>
    <property type="molecule type" value="Genomic_DNA"/>
</dbReference>
<sequence>MKIIVNGQKRYYGHDADKPAREKPGTSFVAFDTQEVFVYNQNGIPILVGSNTPQAHTHLEADITNLDKYTQAEIDGKIIDIVAVPASAGSTGVTGQMAFDTGYIYRCTATDTWKRVAIATWV</sequence>
<reference evidence="1" key="1">
    <citation type="journal article" date="2015" name="Nature">
        <title>Complex archaea that bridge the gap between prokaryotes and eukaryotes.</title>
        <authorList>
            <person name="Spang A."/>
            <person name="Saw J.H."/>
            <person name="Jorgensen S.L."/>
            <person name="Zaremba-Niedzwiedzka K."/>
            <person name="Martijn J."/>
            <person name="Lind A.E."/>
            <person name="van Eijk R."/>
            <person name="Schleper C."/>
            <person name="Guy L."/>
            <person name="Ettema T.J."/>
        </authorList>
    </citation>
    <scope>NUCLEOTIDE SEQUENCE</scope>
</reference>
<organism evidence="1">
    <name type="scientific">marine sediment metagenome</name>
    <dbReference type="NCBI Taxonomy" id="412755"/>
    <lineage>
        <taxon>unclassified sequences</taxon>
        <taxon>metagenomes</taxon>
        <taxon>ecological metagenomes</taxon>
    </lineage>
</organism>